<keyword evidence="4" id="KW-0788">Thiol protease</keyword>
<sequence>MAKNHATALGVDVYPEDAASCADGQYFRTNVMAYALARLQQRAVARGIGLPPHGSADASPSSSSSSSLRVLCVDPSVAQCMQQFDDVSAGPVDEFRHATHLLIPLSNYLAATRVNTTGHWSLLVVEFDGAGSSQPRGEEASNRRRLAHVFHIDSYGSTNLQIALSYHAFLKKGWHSVAPDVSWGPLEPIATAPQQPNTWDCGPFAVCAAADIIDHLDRTRVGVSAALYANALPASPKNGAVAGLFAYGDEDAAQTRKELQRQLHDLLGPHEAS</sequence>
<dbReference type="GO" id="GO:0000338">
    <property type="term" value="P:protein deneddylation"/>
    <property type="evidence" value="ECO:0007669"/>
    <property type="project" value="TreeGrafter"/>
</dbReference>
<dbReference type="InterPro" id="IPR038765">
    <property type="entry name" value="Papain-like_cys_pep_sf"/>
</dbReference>
<dbReference type="InterPro" id="IPR044613">
    <property type="entry name" value="Nep1/2-like"/>
</dbReference>
<dbReference type="PANTHER" id="PTHR46468:SF1">
    <property type="entry name" value="SENTRIN-SPECIFIC PROTEASE 8"/>
    <property type="match status" value="1"/>
</dbReference>
<proteinExistence type="inferred from homology"/>
<dbReference type="EMBL" id="HBGF01026379">
    <property type="protein sequence ID" value="CAD9121194.1"/>
    <property type="molecule type" value="Transcribed_RNA"/>
</dbReference>
<evidence type="ECO:0000256" key="1">
    <source>
        <dbReference type="ARBA" id="ARBA00005234"/>
    </source>
</evidence>
<keyword evidence="3" id="KW-0378">Hydrolase</keyword>
<dbReference type="AlphaFoldDB" id="A0A7S1M445"/>
<gene>
    <name evidence="6" type="ORF">NDES1114_LOCUS17442</name>
</gene>
<dbReference type="SUPFAM" id="SSF54001">
    <property type="entry name" value="Cysteine proteinases"/>
    <property type="match status" value="1"/>
</dbReference>
<dbReference type="PROSITE" id="PS50600">
    <property type="entry name" value="ULP_PROTEASE"/>
    <property type="match status" value="1"/>
</dbReference>
<keyword evidence="2" id="KW-0645">Protease</keyword>
<comment type="similarity">
    <text evidence="1">Belongs to the peptidase C48 family.</text>
</comment>
<dbReference type="GO" id="GO:0006508">
    <property type="term" value="P:proteolysis"/>
    <property type="evidence" value="ECO:0007669"/>
    <property type="project" value="UniProtKB-KW"/>
</dbReference>
<dbReference type="Gene3D" id="3.40.395.10">
    <property type="entry name" value="Adenoviral Proteinase, Chain A"/>
    <property type="match status" value="1"/>
</dbReference>
<name>A0A7S1M445_NEODS</name>
<dbReference type="GO" id="GO:0008234">
    <property type="term" value="F:cysteine-type peptidase activity"/>
    <property type="evidence" value="ECO:0007669"/>
    <property type="project" value="UniProtKB-KW"/>
</dbReference>
<reference evidence="6" key="1">
    <citation type="submission" date="2021-01" db="EMBL/GenBank/DDBJ databases">
        <authorList>
            <person name="Corre E."/>
            <person name="Pelletier E."/>
            <person name="Niang G."/>
            <person name="Scheremetjew M."/>
            <person name="Finn R."/>
            <person name="Kale V."/>
            <person name="Holt S."/>
            <person name="Cochrane G."/>
            <person name="Meng A."/>
            <person name="Brown T."/>
            <person name="Cohen L."/>
        </authorList>
    </citation>
    <scope>NUCLEOTIDE SEQUENCE</scope>
    <source>
        <strain evidence="6">CCAP 1951/1</strain>
    </source>
</reference>
<organism evidence="6">
    <name type="scientific">Neobodo designis</name>
    <name type="common">Flagellated protozoan</name>
    <name type="synonym">Bodo designis</name>
    <dbReference type="NCBI Taxonomy" id="312471"/>
    <lineage>
        <taxon>Eukaryota</taxon>
        <taxon>Discoba</taxon>
        <taxon>Euglenozoa</taxon>
        <taxon>Kinetoplastea</taxon>
        <taxon>Metakinetoplastina</taxon>
        <taxon>Neobodonida</taxon>
        <taxon>Neobodo</taxon>
    </lineage>
</organism>
<dbReference type="PANTHER" id="PTHR46468">
    <property type="entry name" value="SENTRIN-SPECIFIC PROTEASE 8"/>
    <property type="match status" value="1"/>
</dbReference>
<evidence type="ECO:0000259" key="5">
    <source>
        <dbReference type="PROSITE" id="PS50600"/>
    </source>
</evidence>
<protein>
    <recommendedName>
        <fullName evidence="5">Ubiquitin-like protease family profile domain-containing protein</fullName>
    </recommendedName>
</protein>
<evidence type="ECO:0000313" key="6">
    <source>
        <dbReference type="EMBL" id="CAD9121194.1"/>
    </source>
</evidence>
<evidence type="ECO:0000256" key="3">
    <source>
        <dbReference type="ARBA" id="ARBA00022801"/>
    </source>
</evidence>
<feature type="domain" description="Ubiquitin-like protease family profile" evidence="5">
    <location>
        <begin position="11"/>
        <end position="212"/>
    </location>
</feature>
<accession>A0A7S1M445</accession>
<dbReference type="InterPro" id="IPR003653">
    <property type="entry name" value="Peptidase_C48_C"/>
</dbReference>
<evidence type="ECO:0000256" key="4">
    <source>
        <dbReference type="ARBA" id="ARBA00022807"/>
    </source>
</evidence>
<dbReference type="GO" id="GO:0019784">
    <property type="term" value="F:deNEDDylase activity"/>
    <property type="evidence" value="ECO:0007669"/>
    <property type="project" value="InterPro"/>
</dbReference>
<evidence type="ECO:0000256" key="2">
    <source>
        <dbReference type="ARBA" id="ARBA00022670"/>
    </source>
</evidence>